<keyword evidence="10" id="KW-1133">Transmembrane helix</keyword>
<evidence type="ECO:0000256" key="5">
    <source>
        <dbReference type="ARBA" id="ARBA00022690"/>
    </source>
</evidence>
<feature type="region of interest" description="Disordered" evidence="17">
    <location>
        <begin position="196"/>
        <end position="318"/>
    </location>
</feature>
<comment type="subunit">
    <text evidence="14">Interacts with TMPRSS13; the interaction promotes the phosphorylation and cell membrane localization of TMPRSS13.</text>
</comment>
<dbReference type="AlphaFoldDB" id="A0A8C2PJ92"/>
<protein>
    <recommendedName>
        <fullName evidence="15">Kunitz-type protease inhibitor 2</fullName>
    </recommendedName>
    <alternativeName>
        <fullName evidence="16">Hepatocyte growth factor activator inhibitor type 2</fullName>
    </alternativeName>
</protein>
<evidence type="ECO:0000256" key="8">
    <source>
        <dbReference type="ARBA" id="ARBA00022737"/>
    </source>
</evidence>
<comment type="subcellular location">
    <subcellularLocation>
        <location evidence="1">Cell membrane</location>
        <topology evidence="1">Single-pass type I membrane protein</topology>
    </subcellularLocation>
    <subcellularLocation>
        <location evidence="2">Cytoplasm</location>
    </subcellularLocation>
</comment>
<evidence type="ECO:0000256" key="10">
    <source>
        <dbReference type="ARBA" id="ARBA00022989"/>
    </source>
</evidence>
<evidence type="ECO:0000256" key="18">
    <source>
        <dbReference type="SAM" id="SignalP"/>
    </source>
</evidence>
<evidence type="ECO:0000256" key="12">
    <source>
        <dbReference type="ARBA" id="ARBA00023157"/>
    </source>
</evidence>
<dbReference type="Gene3D" id="4.10.410.10">
    <property type="entry name" value="Pancreatic trypsin inhibitor Kunitz domain"/>
    <property type="match status" value="2"/>
</dbReference>
<evidence type="ECO:0000256" key="11">
    <source>
        <dbReference type="ARBA" id="ARBA00023136"/>
    </source>
</evidence>
<feature type="chain" id="PRO_5034280296" description="Kunitz-type protease inhibitor 2" evidence="18">
    <location>
        <begin position="28"/>
        <end position="318"/>
    </location>
</feature>
<dbReference type="CDD" id="cd22621">
    <property type="entry name" value="Kunitz_HAI2_1-like"/>
    <property type="match status" value="1"/>
</dbReference>
<evidence type="ECO:0000313" key="20">
    <source>
        <dbReference type="Ensembl" id="ENSCHIP00010019678.1"/>
    </source>
</evidence>
<evidence type="ECO:0000256" key="16">
    <source>
        <dbReference type="ARBA" id="ARBA00082650"/>
    </source>
</evidence>
<evidence type="ECO:0000256" key="13">
    <source>
        <dbReference type="ARBA" id="ARBA00023180"/>
    </source>
</evidence>
<dbReference type="GO" id="GO:0005737">
    <property type="term" value="C:cytoplasm"/>
    <property type="evidence" value="ECO:0007669"/>
    <property type="project" value="UniProtKB-SubCell"/>
</dbReference>
<evidence type="ECO:0000256" key="3">
    <source>
        <dbReference type="ARBA" id="ARBA00022475"/>
    </source>
</evidence>
<evidence type="ECO:0000256" key="6">
    <source>
        <dbReference type="ARBA" id="ARBA00022692"/>
    </source>
</evidence>
<keyword evidence="5" id="KW-0646">Protease inhibitor</keyword>
<evidence type="ECO:0000256" key="7">
    <source>
        <dbReference type="ARBA" id="ARBA00022729"/>
    </source>
</evidence>
<evidence type="ECO:0000256" key="17">
    <source>
        <dbReference type="SAM" id="MobiDB-lite"/>
    </source>
</evidence>
<dbReference type="GO" id="GO:0005886">
    <property type="term" value="C:plasma membrane"/>
    <property type="evidence" value="ECO:0007669"/>
    <property type="project" value="UniProtKB-SubCell"/>
</dbReference>
<feature type="domain" description="BPTI/Kunitz inhibitor" evidence="19">
    <location>
        <begin position="131"/>
        <end position="181"/>
    </location>
</feature>
<dbReference type="PRINTS" id="PR00759">
    <property type="entry name" value="BASICPTASE"/>
</dbReference>
<dbReference type="Ensembl" id="ENSCHIT00010027642.1">
    <property type="protein sequence ID" value="ENSCHIP00010019678.1"/>
    <property type="gene ID" value="ENSCHIG00010014396.1"/>
</dbReference>
<keyword evidence="13" id="KW-0325">Glycoprotein</keyword>
<dbReference type="Pfam" id="PF00014">
    <property type="entry name" value="Kunitz_BPTI"/>
    <property type="match status" value="2"/>
</dbReference>
<keyword evidence="11" id="KW-0472">Membrane</keyword>
<dbReference type="PROSITE" id="PS50279">
    <property type="entry name" value="BPTI_KUNITZ_2"/>
    <property type="match status" value="2"/>
</dbReference>
<keyword evidence="6" id="KW-0812">Transmembrane</keyword>
<name>A0A8C2PJ92_CAPHI</name>
<evidence type="ECO:0000259" key="19">
    <source>
        <dbReference type="PROSITE" id="PS50279"/>
    </source>
</evidence>
<dbReference type="InterPro" id="IPR020901">
    <property type="entry name" value="Prtase_inh_Kunz-CS"/>
</dbReference>
<evidence type="ECO:0000256" key="2">
    <source>
        <dbReference type="ARBA" id="ARBA00004496"/>
    </source>
</evidence>
<reference evidence="20" key="2">
    <citation type="submission" date="2025-08" db="UniProtKB">
        <authorList>
            <consortium name="Ensembl"/>
        </authorList>
    </citation>
    <scope>IDENTIFICATION</scope>
</reference>
<evidence type="ECO:0000256" key="1">
    <source>
        <dbReference type="ARBA" id="ARBA00004251"/>
    </source>
</evidence>
<dbReference type="CDD" id="cd22622">
    <property type="entry name" value="Kunitz_HAI2_2-like"/>
    <property type="match status" value="1"/>
</dbReference>
<evidence type="ECO:0000256" key="9">
    <source>
        <dbReference type="ARBA" id="ARBA00022900"/>
    </source>
</evidence>
<proteinExistence type="predicted"/>
<dbReference type="InterPro" id="IPR026621">
    <property type="entry name" value="IMUP"/>
</dbReference>
<keyword evidence="8" id="KW-0677">Repeat</keyword>
<feature type="signal peptide" evidence="18">
    <location>
        <begin position="1"/>
        <end position="27"/>
    </location>
</feature>
<organism evidence="20">
    <name type="scientific">Capra hircus</name>
    <name type="common">Goat</name>
    <dbReference type="NCBI Taxonomy" id="9925"/>
    <lineage>
        <taxon>Eukaryota</taxon>
        <taxon>Metazoa</taxon>
        <taxon>Chordata</taxon>
        <taxon>Craniata</taxon>
        <taxon>Vertebrata</taxon>
        <taxon>Euteleostomi</taxon>
        <taxon>Mammalia</taxon>
        <taxon>Eutheria</taxon>
        <taxon>Laurasiatheria</taxon>
        <taxon>Artiodactyla</taxon>
        <taxon>Ruminantia</taxon>
        <taxon>Pecora</taxon>
        <taxon>Bovidae</taxon>
        <taxon>Caprinae</taxon>
        <taxon>Capra</taxon>
    </lineage>
</organism>
<dbReference type="PROSITE" id="PS00280">
    <property type="entry name" value="BPTI_KUNITZ_1"/>
    <property type="match status" value="2"/>
</dbReference>
<accession>A0A8C2PJ92</accession>
<dbReference type="PANTHER" id="PTHR47247:SF1">
    <property type="entry name" value="KUNITZ-TYPE PROTEASE INHIBITOR 2"/>
    <property type="match status" value="1"/>
</dbReference>
<keyword evidence="3" id="KW-1003">Cell membrane</keyword>
<feature type="domain" description="BPTI/Kunitz inhibitor" evidence="19">
    <location>
        <begin position="38"/>
        <end position="88"/>
    </location>
</feature>
<dbReference type="FunFam" id="4.10.410.10:FF:000014">
    <property type="entry name" value="Serine peptidase inhibitor, Kunitz type, 2"/>
    <property type="match status" value="2"/>
</dbReference>
<dbReference type="Pfam" id="PF15761">
    <property type="entry name" value="IMUP"/>
    <property type="match status" value="1"/>
</dbReference>
<keyword evidence="4" id="KW-0963">Cytoplasm</keyword>
<evidence type="ECO:0000256" key="14">
    <source>
        <dbReference type="ARBA" id="ARBA00061907"/>
    </source>
</evidence>
<feature type="compositionally biased region" description="Low complexity" evidence="17">
    <location>
        <begin position="239"/>
        <end position="250"/>
    </location>
</feature>
<dbReference type="GO" id="GO:0005634">
    <property type="term" value="C:nucleus"/>
    <property type="evidence" value="ECO:0007669"/>
    <property type="project" value="InterPro"/>
</dbReference>
<keyword evidence="9" id="KW-0722">Serine protease inhibitor</keyword>
<dbReference type="GO" id="GO:0004867">
    <property type="term" value="F:serine-type endopeptidase inhibitor activity"/>
    <property type="evidence" value="ECO:0007669"/>
    <property type="project" value="UniProtKB-KW"/>
</dbReference>
<evidence type="ECO:0000256" key="4">
    <source>
        <dbReference type="ARBA" id="ARBA00022490"/>
    </source>
</evidence>
<feature type="region of interest" description="Disordered" evidence="17">
    <location>
        <begin position="96"/>
        <end position="120"/>
    </location>
</feature>
<feature type="compositionally biased region" description="Basic and acidic residues" evidence="17">
    <location>
        <begin position="96"/>
        <end position="105"/>
    </location>
</feature>
<reference evidence="20" key="1">
    <citation type="submission" date="2019-03" db="EMBL/GenBank/DDBJ databases">
        <title>Genome sequencing and reference-guided assembly of Black Bengal Goat (Capra hircus).</title>
        <authorList>
            <person name="Siddiki A.Z."/>
            <person name="Baten A."/>
            <person name="Billah M."/>
            <person name="Alam M.A.U."/>
            <person name="Shawrob K.S.M."/>
            <person name="Saha S."/>
            <person name="Chowdhury M."/>
            <person name="Rahman A.H."/>
            <person name="Stear M."/>
            <person name="Miah G."/>
            <person name="Das G.B."/>
            <person name="Hossain M.M."/>
            <person name="Kumkum M."/>
            <person name="Islam M.S."/>
            <person name="Mollah A.M."/>
            <person name="Ahsan A."/>
            <person name="Tusar F."/>
            <person name="Khan M.K.I."/>
        </authorList>
    </citation>
    <scope>NUCLEOTIDE SEQUENCE [LARGE SCALE GENOMIC DNA]</scope>
</reference>
<dbReference type="PANTHER" id="PTHR47247">
    <property type="entry name" value="KUNITZ-TYPE PROTEASE INHIBITOR 2"/>
    <property type="match status" value="1"/>
</dbReference>
<feature type="compositionally biased region" description="Basic residues" evidence="17">
    <location>
        <begin position="297"/>
        <end position="307"/>
    </location>
</feature>
<dbReference type="InterPro" id="IPR036880">
    <property type="entry name" value="Kunitz_BPTI_sf"/>
</dbReference>
<dbReference type="SUPFAM" id="SSF57362">
    <property type="entry name" value="BPTI-like"/>
    <property type="match status" value="2"/>
</dbReference>
<keyword evidence="12" id="KW-1015">Disulfide bond</keyword>
<sequence length="318" mass="34642">MAQLSEPRRCGVLLALLASLLLSGAEAADEERGVHDFCHLPKKVGRCRASFPRWWYNVTDGSCQQFVYGGCDRNDNNYMTKEECLAKCAGVTENTTDERTRDKADSSVPSVPRRQDSDDLSGDIFSYEEHCVAKAVTGPCRAAFPRWYFNAEENSCDNFIYGGCRGNKNNYRSKEECMQQCFGKQLYPALPLGSKAVESTSKKPQGAGKVGDPKHSAPKVQGGSADNLKHHHGHGHGQGSASDSSSSSSDSENEAKVRGFPLCSGCPAPQVRAESQPGTRAEDSQAEPSLPSYPHCSRPHSPARSRTRAPQARSRSPR</sequence>
<dbReference type="InterPro" id="IPR002223">
    <property type="entry name" value="Kunitz_BPTI"/>
</dbReference>
<dbReference type="SMART" id="SM00131">
    <property type="entry name" value="KU"/>
    <property type="match status" value="2"/>
</dbReference>
<keyword evidence="7 18" id="KW-0732">Signal</keyword>
<evidence type="ECO:0000256" key="15">
    <source>
        <dbReference type="ARBA" id="ARBA00071442"/>
    </source>
</evidence>